<organism evidence="10 11">
    <name type="scientific">Oceanospirillum sediminis</name>
    <dbReference type="NCBI Taxonomy" id="2760088"/>
    <lineage>
        <taxon>Bacteria</taxon>
        <taxon>Pseudomonadati</taxon>
        <taxon>Pseudomonadota</taxon>
        <taxon>Gammaproteobacteria</taxon>
        <taxon>Oceanospirillales</taxon>
        <taxon>Oceanospirillaceae</taxon>
        <taxon>Oceanospirillum</taxon>
    </lineage>
</organism>
<evidence type="ECO:0000256" key="2">
    <source>
        <dbReference type="ARBA" id="ARBA00022630"/>
    </source>
</evidence>
<dbReference type="EC" id="1.-.-.-" evidence="7"/>
<dbReference type="Proteomes" id="UP000565262">
    <property type="component" value="Unassembled WGS sequence"/>
</dbReference>
<dbReference type="SUPFAM" id="SSF55469">
    <property type="entry name" value="FMN-dependent nitroreductase-like"/>
    <property type="match status" value="1"/>
</dbReference>
<proteinExistence type="inferred from homology"/>
<evidence type="ECO:0000256" key="7">
    <source>
        <dbReference type="PIRNR" id="PIRNR000232"/>
    </source>
</evidence>
<dbReference type="InterPro" id="IPR026021">
    <property type="entry name" value="YdjA-like"/>
</dbReference>
<dbReference type="RefSeq" id="WP_182808890.1">
    <property type="nucleotide sequence ID" value="NZ_JACJFM010000012.1"/>
</dbReference>
<evidence type="ECO:0000256" key="1">
    <source>
        <dbReference type="ARBA" id="ARBA00007118"/>
    </source>
</evidence>
<reference evidence="10 11" key="1">
    <citation type="submission" date="2020-08" db="EMBL/GenBank/DDBJ databases">
        <title>Oceanospirillum sp. nov. isolated from marine sediment.</title>
        <authorList>
            <person name="Ji X."/>
        </authorList>
    </citation>
    <scope>NUCLEOTIDE SEQUENCE [LARGE SCALE GENOMIC DNA]</scope>
    <source>
        <strain evidence="10 11">D5</strain>
    </source>
</reference>
<dbReference type="PANTHER" id="PTHR43821:SF1">
    <property type="entry name" value="NAD(P)H NITROREDUCTASE YDJA-RELATED"/>
    <property type="match status" value="1"/>
</dbReference>
<dbReference type="EMBL" id="JACJFM010000012">
    <property type="protein sequence ID" value="MBB1487104.1"/>
    <property type="molecule type" value="Genomic_DNA"/>
</dbReference>
<dbReference type="InterPro" id="IPR000415">
    <property type="entry name" value="Nitroreductase-like"/>
</dbReference>
<evidence type="ECO:0000256" key="8">
    <source>
        <dbReference type="PIRSR" id="PIRSR000232-1"/>
    </source>
</evidence>
<dbReference type="GO" id="GO:0016491">
    <property type="term" value="F:oxidoreductase activity"/>
    <property type="evidence" value="ECO:0007669"/>
    <property type="project" value="UniProtKB-UniRule"/>
</dbReference>
<evidence type="ECO:0000256" key="6">
    <source>
        <dbReference type="ARBA" id="ARBA00023027"/>
    </source>
</evidence>
<sequence length="186" mass="20409">MKTEDLLLQRNSHPKLGGEVPDPEIMEFLYQAALRAPDHGNLRPWQFVEFTGEGRDKLGQLFCDSLLSEQPDADEAAQRKRRNMPLRAPVVIAVIAKVVSDHPKVPVIEQVISAGTAAQNILLAAHAKGLGAMWRTGDVAFESTVAEGLGLSGDDVITGFIYLGEIEGRTKPVPEHNSDDFVQRWS</sequence>
<evidence type="ECO:0000313" key="11">
    <source>
        <dbReference type="Proteomes" id="UP000565262"/>
    </source>
</evidence>
<comment type="caution">
    <text evidence="10">The sequence shown here is derived from an EMBL/GenBank/DDBJ whole genome shotgun (WGS) entry which is preliminary data.</text>
</comment>
<evidence type="ECO:0000313" key="10">
    <source>
        <dbReference type="EMBL" id="MBB1487104.1"/>
    </source>
</evidence>
<name>A0A839IR10_9GAMM</name>
<evidence type="ECO:0000256" key="4">
    <source>
        <dbReference type="ARBA" id="ARBA00022857"/>
    </source>
</evidence>
<dbReference type="InterPro" id="IPR029479">
    <property type="entry name" value="Nitroreductase"/>
</dbReference>
<keyword evidence="4 7" id="KW-0521">NADP</keyword>
<feature type="binding site" evidence="8">
    <location>
        <position position="39"/>
    </location>
    <ligand>
        <name>FMN</name>
        <dbReference type="ChEBI" id="CHEBI:58210"/>
        <note>ligand shared between dimeric partners</note>
    </ligand>
</feature>
<evidence type="ECO:0000256" key="3">
    <source>
        <dbReference type="ARBA" id="ARBA00022643"/>
    </source>
</evidence>
<dbReference type="PIRSF" id="PIRSF000232">
    <property type="entry name" value="YdjA"/>
    <property type="match status" value="1"/>
</dbReference>
<feature type="binding site" evidence="8">
    <location>
        <position position="35"/>
    </location>
    <ligand>
        <name>FMN</name>
        <dbReference type="ChEBI" id="CHEBI:58210"/>
        <note>ligand shared between dimeric partners</note>
    </ligand>
</feature>
<protein>
    <recommendedName>
        <fullName evidence="7">Putative NAD(P)H nitroreductase</fullName>
        <ecNumber evidence="7">1.-.-.-</ecNumber>
    </recommendedName>
</protein>
<gene>
    <name evidence="10" type="ORF">H4O21_10825</name>
</gene>
<keyword evidence="2 7" id="KW-0285">Flavoprotein</keyword>
<dbReference type="Pfam" id="PF00881">
    <property type="entry name" value="Nitroreductase"/>
    <property type="match status" value="1"/>
</dbReference>
<dbReference type="Gene3D" id="3.40.109.10">
    <property type="entry name" value="NADH Oxidase"/>
    <property type="match status" value="1"/>
</dbReference>
<feature type="binding site" description="in other chain" evidence="8">
    <location>
        <begin position="134"/>
        <end position="136"/>
    </location>
    <ligand>
        <name>FMN</name>
        <dbReference type="ChEBI" id="CHEBI:58210"/>
        <note>ligand shared between dimeric partners</note>
    </ligand>
</feature>
<feature type="binding site" description="in other chain" evidence="8">
    <location>
        <begin position="10"/>
        <end position="12"/>
    </location>
    <ligand>
        <name>FMN</name>
        <dbReference type="ChEBI" id="CHEBI:58210"/>
        <note>ligand shared between dimeric partners</note>
    </ligand>
</feature>
<comment type="cofactor">
    <cofactor evidence="8">
        <name>FMN</name>
        <dbReference type="ChEBI" id="CHEBI:58210"/>
    </cofactor>
    <text evidence="8">Binds 1 FMN per subunit.</text>
</comment>
<evidence type="ECO:0000256" key="5">
    <source>
        <dbReference type="ARBA" id="ARBA00023002"/>
    </source>
</evidence>
<keyword evidence="3 7" id="KW-0288">FMN</keyword>
<dbReference type="InterPro" id="IPR052530">
    <property type="entry name" value="NAD(P)H_nitroreductase"/>
</dbReference>
<comment type="similarity">
    <text evidence="1 7">Belongs to the nitroreductase family.</text>
</comment>
<keyword evidence="11" id="KW-1185">Reference proteome</keyword>
<dbReference type="PANTHER" id="PTHR43821">
    <property type="entry name" value="NAD(P)H NITROREDUCTASE YDJA-RELATED"/>
    <property type="match status" value="1"/>
</dbReference>
<keyword evidence="5 7" id="KW-0560">Oxidoreductase</keyword>
<dbReference type="CDD" id="cd02135">
    <property type="entry name" value="YdjA-like"/>
    <property type="match status" value="1"/>
</dbReference>
<dbReference type="AlphaFoldDB" id="A0A839IR10"/>
<evidence type="ECO:0000259" key="9">
    <source>
        <dbReference type="Pfam" id="PF00881"/>
    </source>
</evidence>
<feature type="domain" description="Nitroreductase" evidence="9">
    <location>
        <begin position="9"/>
        <end position="164"/>
    </location>
</feature>
<accession>A0A839IR10</accession>
<keyword evidence="6 7" id="KW-0520">NAD</keyword>